<proteinExistence type="predicted"/>
<keyword evidence="2" id="KW-1185">Reference proteome</keyword>
<dbReference type="AlphaFoldDB" id="A0A1G5L2W3"/>
<organism evidence="1 2">
    <name type="scientific">Paenibacillus polysaccharolyticus</name>
    <dbReference type="NCBI Taxonomy" id="582692"/>
    <lineage>
        <taxon>Bacteria</taxon>
        <taxon>Bacillati</taxon>
        <taxon>Bacillota</taxon>
        <taxon>Bacilli</taxon>
        <taxon>Bacillales</taxon>
        <taxon>Paenibacillaceae</taxon>
        <taxon>Paenibacillus</taxon>
    </lineage>
</organism>
<dbReference type="Proteomes" id="UP000198538">
    <property type="component" value="Unassembled WGS sequence"/>
</dbReference>
<evidence type="ECO:0000313" key="2">
    <source>
        <dbReference type="Proteomes" id="UP000198538"/>
    </source>
</evidence>
<dbReference type="EMBL" id="FMVM01000019">
    <property type="protein sequence ID" value="SCZ07235.1"/>
    <property type="molecule type" value="Genomic_DNA"/>
</dbReference>
<evidence type="ECO:0000313" key="1">
    <source>
        <dbReference type="EMBL" id="SCZ07235.1"/>
    </source>
</evidence>
<protein>
    <submittedName>
        <fullName evidence="1">Uncharacterized protein</fullName>
    </submittedName>
</protein>
<reference evidence="2" key="1">
    <citation type="submission" date="2016-10" db="EMBL/GenBank/DDBJ databases">
        <authorList>
            <person name="Varghese N."/>
            <person name="Submissions S."/>
        </authorList>
    </citation>
    <scope>NUCLEOTIDE SEQUENCE [LARGE SCALE GENOMIC DNA]</scope>
    <source>
        <strain evidence="2">BL9</strain>
    </source>
</reference>
<dbReference type="RefSeq" id="WP_090924143.1">
    <property type="nucleotide sequence ID" value="NZ_FMVM01000019.1"/>
</dbReference>
<sequence length="112" mass="13206">MAQQEWFMVKHGVTGRGLANSKTDAALSYRFQQEGTGYLFTVSGLDEQTALKIIELRQELNVFRFVQRKDRPLTKHWYYVDGDRVKYDSERHTLTIYAKSEIQYIPDDYFAD</sequence>
<gene>
    <name evidence="1" type="ORF">SAMN05720606_11964</name>
</gene>
<name>A0A1G5L2W3_9BACL</name>
<accession>A0A1G5L2W3</accession>
<dbReference type="STRING" id="582692.SAMN05720606_11964"/>